<dbReference type="PANTHER" id="PTHR33146:SF21">
    <property type="entry name" value="ASPERGILLUS NUCLEASE S1"/>
    <property type="match status" value="1"/>
</dbReference>
<evidence type="ECO:0000256" key="11">
    <source>
        <dbReference type="SAM" id="SignalP"/>
    </source>
</evidence>
<evidence type="ECO:0000256" key="4">
    <source>
        <dbReference type="ARBA" id="ARBA00022722"/>
    </source>
</evidence>
<accession>A0AAP0AUF1</accession>
<keyword evidence="4" id="KW-0540">Nuclease</keyword>
<reference evidence="12 13" key="1">
    <citation type="journal article" date="2022" name="Nat. Plants">
        <title>Genomes of leafy and leafless Platanthera orchids illuminate the evolution of mycoheterotrophy.</title>
        <authorList>
            <person name="Li M.H."/>
            <person name="Liu K.W."/>
            <person name="Li Z."/>
            <person name="Lu H.C."/>
            <person name="Ye Q.L."/>
            <person name="Zhang D."/>
            <person name="Wang J.Y."/>
            <person name="Li Y.F."/>
            <person name="Zhong Z.M."/>
            <person name="Liu X."/>
            <person name="Yu X."/>
            <person name="Liu D.K."/>
            <person name="Tu X.D."/>
            <person name="Liu B."/>
            <person name="Hao Y."/>
            <person name="Liao X.Y."/>
            <person name="Jiang Y.T."/>
            <person name="Sun W.H."/>
            <person name="Chen J."/>
            <person name="Chen Y.Q."/>
            <person name="Ai Y."/>
            <person name="Zhai J.W."/>
            <person name="Wu S.S."/>
            <person name="Zhou Z."/>
            <person name="Hsiao Y.Y."/>
            <person name="Wu W.L."/>
            <person name="Chen Y.Y."/>
            <person name="Lin Y.F."/>
            <person name="Hsu J.L."/>
            <person name="Li C.Y."/>
            <person name="Wang Z.W."/>
            <person name="Zhao X."/>
            <person name="Zhong W.Y."/>
            <person name="Ma X.K."/>
            <person name="Ma L."/>
            <person name="Huang J."/>
            <person name="Chen G.Z."/>
            <person name="Huang M.Z."/>
            <person name="Huang L."/>
            <person name="Peng D.H."/>
            <person name="Luo Y.B."/>
            <person name="Zou S.Q."/>
            <person name="Chen S.P."/>
            <person name="Lan S."/>
            <person name="Tsai W.C."/>
            <person name="Van de Peer Y."/>
            <person name="Liu Z.J."/>
        </authorList>
    </citation>
    <scope>NUCLEOTIDE SEQUENCE [LARGE SCALE GENOMIC DNA]</scope>
    <source>
        <strain evidence="12">Lor287</strain>
    </source>
</reference>
<keyword evidence="7 12" id="KW-0255">Endonuclease</keyword>
<evidence type="ECO:0000256" key="8">
    <source>
        <dbReference type="ARBA" id="ARBA00022801"/>
    </source>
</evidence>
<dbReference type="FunFam" id="1.10.575.10:FF:000002">
    <property type="entry name" value="Endonuclease 2"/>
    <property type="match status" value="1"/>
</dbReference>
<evidence type="ECO:0000256" key="2">
    <source>
        <dbReference type="ARBA" id="ARBA00009547"/>
    </source>
</evidence>
<evidence type="ECO:0000256" key="10">
    <source>
        <dbReference type="ARBA" id="ARBA00023180"/>
    </source>
</evidence>
<feature type="chain" id="PRO_5043029678" description="Aspergillus nuclease S1" evidence="11">
    <location>
        <begin position="30"/>
        <end position="300"/>
    </location>
</feature>
<dbReference type="Pfam" id="PF02265">
    <property type="entry name" value="S1-P1_nuclease"/>
    <property type="match status" value="1"/>
</dbReference>
<evidence type="ECO:0000313" key="13">
    <source>
        <dbReference type="Proteomes" id="UP001418222"/>
    </source>
</evidence>
<proteinExistence type="inferred from homology"/>
<dbReference type="GO" id="GO:0046872">
    <property type="term" value="F:metal ion binding"/>
    <property type="evidence" value="ECO:0007669"/>
    <property type="project" value="UniProtKB-KW"/>
</dbReference>
<evidence type="ECO:0000256" key="1">
    <source>
        <dbReference type="ARBA" id="ARBA00000245"/>
    </source>
</evidence>
<dbReference type="GO" id="GO:0006308">
    <property type="term" value="P:DNA catabolic process"/>
    <property type="evidence" value="ECO:0007669"/>
    <property type="project" value="InterPro"/>
</dbReference>
<dbReference type="InterPro" id="IPR008947">
    <property type="entry name" value="PLipase_C/P1_nuclease_dom_sf"/>
</dbReference>
<organism evidence="12 13">
    <name type="scientific">Platanthera zijinensis</name>
    <dbReference type="NCBI Taxonomy" id="2320716"/>
    <lineage>
        <taxon>Eukaryota</taxon>
        <taxon>Viridiplantae</taxon>
        <taxon>Streptophyta</taxon>
        <taxon>Embryophyta</taxon>
        <taxon>Tracheophyta</taxon>
        <taxon>Spermatophyta</taxon>
        <taxon>Magnoliopsida</taxon>
        <taxon>Liliopsida</taxon>
        <taxon>Asparagales</taxon>
        <taxon>Orchidaceae</taxon>
        <taxon>Orchidoideae</taxon>
        <taxon>Orchideae</taxon>
        <taxon>Orchidinae</taxon>
        <taxon>Platanthera</taxon>
    </lineage>
</organism>
<dbReference type="GO" id="GO:0000014">
    <property type="term" value="F:single-stranded DNA endodeoxyribonuclease activity"/>
    <property type="evidence" value="ECO:0007669"/>
    <property type="project" value="UniProtKB-ARBA"/>
</dbReference>
<dbReference type="EMBL" id="JBBWWQ010000021">
    <property type="protein sequence ID" value="KAK8914662.1"/>
    <property type="molecule type" value="Genomic_DNA"/>
</dbReference>
<evidence type="ECO:0000256" key="5">
    <source>
        <dbReference type="ARBA" id="ARBA00022723"/>
    </source>
</evidence>
<keyword evidence="9" id="KW-1015">Disulfide bond</keyword>
<dbReference type="Gene3D" id="1.10.575.10">
    <property type="entry name" value="P1 Nuclease"/>
    <property type="match status" value="1"/>
</dbReference>
<evidence type="ECO:0000256" key="9">
    <source>
        <dbReference type="ARBA" id="ARBA00023157"/>
    </source>
</evidence>
<dbReference type="InterPro" id="IPR003154">
    <property type="entry name" value="S1/P1nuclease"/>
</dbReference>
<evidence type="ECO:0000256" key="6">
    <source>
        <dbReference type="ARBA" id="ARBA00022729"/>
    </source>
</evidence>
<dbReference type="PANTHER" id="PTHR33146">
    <property type="entry name" value="ENDONUCLEASE 4"/>
    <property type="match status" value="1"/>
</dbReference>
<dbReference type="AlphaFoldDB" id="A0AAP0AUF1"/>
<comment type="similarity">
    <text evidence="2">Belongs to the nuclease type I family.</text>
</comment>
<evidence type="ECO:0000256" key="7">
    <source>
        <dbReference type="ARBA" id="ARBA00022759"/>
    </source>
</evidence>
<comment type="catalytic activity">
    <reaction evidence="1">
        <text>Endonucleolytic cleavage to 5'-phosphomononucleotide and 5'-phosphooligonucleotide end-products.</text>
        <dbReference type="EC" id="3.1.30.1"/>
    </reaction>
</comment>
<name>A0AAP0AUF1_9ASPA</name>
<keyword evidence="8" id="KW-0378">Hydrolase</keyword>
<keyword evidence="10" id="KW-0325">Glycoprotein</keyword>
<feature type="signal peptide" evidence="11">
    <location>
        <begin position="1"/>
        <end position="29"/>
    </location>
</feature>
<keyword evidence="5" id="KW-0479">Metal-binding</keyword>
<comment type="caution">
    <text evidence="12">The sequence shown here is derived from an EMBL/GenBank/DDBJ whole genome shotgun (WGS) entry which is preliminary data.</text>
</comment>
<dbReference type="SUPFAM" id="SSF48537">
    <property type="entry name" value="Phospholipase C/P1 nuclease"/>
    <property type="match status" value="1"/>
</dbReference>
<protein>
    <recommendedName>
        <fullName evidence="3">Aspergillus nuclease S1</fullName>
        <ecNumber evidence="3">3.1.30.1</ecNumber>
    </recommendedName>
</protein>
<evidence type="ECO:0000256" key="3">
    <source>
        <dbReference type="ARBA" id="ARBA00012562"/>
    </source>
</evidence>
<dbReference type="GO" id="GO:0003676">
    <property type="term" value="F:nucleic acid binding"/>
    <property type="evidence" value="ECO:0007669"/>
    <property type="project" value="InterPro"/>
</dbReference>
<dbReference type="Proteomes" id="UP001418222">
    <property type="component" value="Unassembled WGS sequence"/>
</dbReference>
<evidence type="ECO:0000313" key="12">
    <source>
        <dbReference type="EMBL" id="KAK8914662.1"/>
    </source>
</evidence>
<gene>
    <name evidence="12" type="primary">ENDO2</name>
    <name evidence="12" type="ORF">KSP39_PZI024039</name>
</gene>
<dbReference type="EC" id="3.1.30.1" evidence="3"/>
<dbReference type="CDD" id="cd11010">
    <property type="entry name" value="S1-P1_nuclease"/>
    <property type="match status" value="1"/>
</dbReference>
<sequence>MDPLISLPLFFFFILISVLLIARAPFGDAWGKEGHIMVCKIAQPYLTETTSKAVLDLLPEVAAGELSAMCPWADEVRFHYRWASPLHYVNTPGVCNYKYSRDCHNSKEEKGMCVVGAINNYTDQLRRRGDSSNHYNLTESLMFLAHFVGDVHQPLHAGFAADEGGNTIVVHWYRRKTNLHHVWDTSMIETAMKDYYDNDLDAMVDGIMSNITGGWEDEVDSWENCQNKQATCANDYAVESIHLDCNYAYKDVEQDSTLGDEYFFTRLPIVKKRIAQAGLRLATILNDIFDHENRQEIQSY</sequence>
<keyword evidence="13" id="KW-1185">Reference proteome</keyword>
<keyword evidence="6 11" id="KW-0732">Signal</keyword>
<dbReference type="GO" id="GO:0004521">
    <property type="term" value="F:RNA endonuclease activity"/>
    <property type="evidence" value="ECO:0007669"/>
    <property type="project" value="UniProtKB-ARBA"/>
</dbReference>